<dbReference type="InterPro" id="IPR029047">
    <property type="entry name" value="HSP70_peptide-bd_sf"/>
</dbReference>
<keyword evidence="4" id="KW-0547">Nucleotide-binding</keyword>
<keyword evidence="5" id="KW-0256">Endoplasmic reticulum</keyword>
<name>A0A0L0HRV0_SPIPD</name>
<evidence type="ECO:0000313" key="10">
    <source>
        <dbReference type="EMBL" id="KND04076.1"/>
    </source>
</evidence>
<evidence type="ECO:0000256" key="1">
    <source>
        <dbReference type="ARBA" id="ARBA00004319"/>
    </source>
</evidence>
<dbReference type="eggNOG" id="KOG0104">
    <property type="taxonomic scope" value="Eukaryota"/>
</dbReference>
<dbReference type="InParanoid" id="A0A0L0HRV0"/>
<dbReference type="SUPFAM" id="SSF53067">
    <property type="entry name" value="Actin-like ATPase domain"/>
    <property type="match status" value="2"/>
</dbReference>
<dbReference type="Proteomes" id="UP000053201">
    <property type="component" value="Unassembled WGS sequence"/>
</dbReference>
<evidence type="ECO:0000256" key="3">
    <source>
        <dbReference type="ARBA" id="ARBA00022729"/>
    </source>
</evidence>
<dbReference type="InterPro" id="IPR043129">
    <property type="entry name" value="ATPase_NBD"/>
</dbReference>
<comment type="similarity">
    <text evidence="2">Belongs to the heat shock protein 70 family.</text>
</comment>
<dbReference type="PANTHER" id="PTHR45639:SF3">
    <property type="entry name" value="HYPOXIA UP-REGULATED PROTEIN 1"/>
    <property type="match status" value="1"/>
</dbReference>
<dbReference type="RefSeq" id="XP_016612115.1">
    <property type="nucleotide sequence ID" value="XM_016749836.1"/>
</dbReference>
<dbReference type="FunCoup" id="A0A0L0HRV0">
    <property type="interactions" value="237"/>
</dbReference>
<accession>A0A0L0HRV0</accession>
<evidence type="ECO:0000256" key="9">
    <source>
        <dbReference type="SAM" id="SignalP"/>
    </source>
</evidence>
<dbReference type="GeneID" id="27685176"/>
<dbReference type="InterPro" id="IPR029048">
    <property type="entry name" value="HSP70_C_sf"/>
</dbReference>
<keyword evidence="7" id="KW-0143">Chaperone</keyword>
<dbReference type="InterPro" id="IPR013126">
    <property type="entry name" value="Hsp_70_fam"/>
</dbReference>
<feature type="region of interest" description="Disordered" evidence="8">
    <location>
        <begin position="815"/>
        <end position="887"/>
    </location>
</feature>
<dbReference type="GO" id="GO:0005788">
    <property type="term" value="C:endoplasmic reticulum lumen"/>
    <property type="evidence" value="ECO:0007669"/>
    <property type="project" value="UniProtKB-SubCell"/>
</dbReference>
<evidence type="ECO:0000256" key="6">
    <source>
        <dbReference type="ARBA" id="ARBA00022840"/>
    </source>
</evidence>
<proteinExistence type="inferred from homology"/>
<dbReference type="OrthoDB" id="10262720at2759"/>
<evidence type="ECO:0000256" key="2">
    <source>
        <dbReference type="ARBA" id="ARBA00007381"/>
    </source>
</evidence>
<dbReference type="Gene3D" id="1.20.1270.10">
    <property type="match status" value="1"/>
</dbReference>
<dbReference type="PANTHER" id="PTHR45639">
    <property type="entry name" value="HSC70CB, ISOFORM G-RELATED"/>
    <property type="match status" value="1"/>
</dbReference>
<dbReference type="Gene3D" id="2.60.34.10">
    <property type="entry name" value="Substrate Binding Domain Of DNAk, Chain A, domain 1"/>
    <property type="match status" value="1"/>
</dbReference>
<feature type="compositionally biased region" description="Low complexity" evidence="8">
    <location>
        <begin position="833"/>
        <end position="849"/>
    </location>
</feature>
<feature type="compositionally biased region" description="Basic and acidic residues" evidence="8">
    <location>
        <begin position="856"/>
        <end position="874"/>
    </location>
</feature>
<keyword evidence="6" id="KW-0067">ATP-binding</keyword>
<dbReference type="Pfam" id="PF00012">
    <property type="entry name" value="HSP70"/>
    <property type="match status" value="1"/>
</dbReference>
<comment type="subcellular location">
    <subcellularLocation>
        <location evidence="1">Endoplasmic reticulum lumen</location>
    </subcellularLocation>
</comment>
<feature type="chain" id="PRO_5005540229" evidence="9">
    <location>
        <begin position="28"/>
        <end position="887"/>
    </location>
</feature>
<dbReference type="PRINTS" id="PR00301">
    <property type="entry name" value="HEATSHOCK70"/>
</dbReference>
<dbReference type="STRING" id="645134.A0A0L0HRV0"/>
<dbReference type="GO" id="GO:0030968">
    <property type="term" value="P:endoplasmic reticulum unfolded protein response"/>
    <property type="evidence" value="ECO:0007669"/>
    <property type="project" value="TreeGrafter"/>
</dbReference>
<dbReference type="OMA" id="SRTPMIQ"/>
<dbReference type="SUPFAM" id="SSF100934">
    <property type="entry name" value="Heat shock protein 70kD (HSP70), C-terminal subdomain"/>
    <property type="match status" value="1"/>
</dbReference>
<gene>
    <name evidence="10" type="ORF">SPPG_01518</name>
</gene>
<evidence type="ECO:0000256" key="8">
    <source>
        <dbReference type="SAM" id="MobiDB-lite"/>
    </source>
</evidence>
<dbReference type="EMBL" id="KQ257451">
    <property type="protein sequence ID" value="KND04076.1"/>
    <property type="molecule type" value="Genomic_DNA"/>
</dbReference>
<feature type="compositionally biased region" description="Basic and acidic residues" evidence="8">
    <location>
        <begin position="542"/>
        <end position="552"/>
    </location>
</feature>
<dbReference type="CDD" id="cd10230">
    <property type="entry name" value="ASKHA_NBD_HSP70_HYOU1"/>
    <property type="match status" value="1"/>
</dbReference>
<dbReference type="Gene3D" id="3.30.30.30">
    <property type="match status" value="1"/>
</dbReference>
<feature type="signal peptide" evidence="9">
    <location>
        <begin position="1"/>
        <end position="27"/>
    </location>
</feature>
<dbReference type="Gene3D" id="3.30.420.40">
    <property type="match status" value="2"/>
</dbReference>
<feature type="compositionally biased region" description="Basic and acidic residues" evidence="8">
    <location>
        <begin position="563"/>
        <end position="578"/>
    </location>
</feature>
<evidence type="ECO:0000313" key="11">
    <source>
        <dbReference type="Proteomes" id="UP000053201"/>
    </source>
</evidence>
<dbReference type="FunFam" id="3.30.30.30:FF:000004">
    <property type="entry name" value="hypoxia up-regulated protein 1"/>
    <property type="match status" value="1"/>
</dbReference>
<keyword evidence="3 9" id="KW-0732">Signal</keyword>
<feature type="region of interest" description="Disordered" evidence="8">
    <location>
        <begin position="540"/>
        <end position="603"/>
    </location>
</feature>
<evidence type="ECO:0000256" key="7">
    <source>
        <dbReference type="ARBA" id="ARBA00023186"/>
    </source>
</evidence>
<evidence type="ECO:0000256" key="5">
    <source>
        <dbReference type="ARBA" id="ARBA00022824"/>
    </source>
</evidence>
<dbReference type="AlphaFoldDB" id="A0A0L0HRV0"/>
<organism evidence="10 11">
    <name type="scientific">Spizellomyces punctatus (strain DAOM BR117)</name>
    <dbReference type="NCBI Taxonomy" id="645134"/>
    <lineage>
        <taxon>Eukaryota</taxon>
        <taxon>Fungi</taxon>
        <taxon>Fungi incertae sedis</taxon>
        <taxon>Chytridiomycota</taxon>
        <taxon>Chytridiomycota incertae sedis</taxon>
        <taxon>Chytridiomycetes</taxon>
        <taxon>Spizellomycetales</taxon>
        <taxon>Spizellomycetaceae</taxon>
        <taxon>Spizellomyces</taxon>
    </lineage>
</organism>
<dbReference type="VEuPathDB" id="FungiDB:SPPG_01518"/>
<dbReference type="Gene3D" id="3.90.640.10">
    <property type="entry name" value="Actin, Chain A, domain 4"/>
    <property type="match status" value="1"/>
</dbReference>
<keyword evidence="11" id="KW-1185">Reference proteome</keyword>
<dbReference type="GO" id="GO:0140662">
    <property type="term" value="F:ATP-dependent protein folding chaperone"/>
    <property type="evidence" value="ECO:0007669"/>
    <property type="project" value="InterPro"/>
</dbReference>
<dbReference type="GO" id="GO:0034663">
    <property type="term" value="C:endoplasmic reticulum chaperone complex"/>
    <property type="evidence" value="ECO:0007669"/>
    <property type="project" value="TreeGrafter"/>
</dbReference>
<dbReference type="FunFam" id="3.90.640.10:FF:000004">
    <property type="entry name" value="Heat shock 70 kDa protein 4"/>
    <property type="match status" value="1"/>
</dbReference>
<dbReference type="GO" id="GO:0005524">
    <property type="term" value="F:ATP binding"/>
    <property type="evidence" value="ECO:0007669"/>
    <property type="project" value="UniProtKB-KW"/>
</dbReference>
<sequence>MRFLYPIFALWGIGLCILVASLQPASAAVIGIDYGTDWFKVSIVKPGIPLDIVLNAESKRKTPAIVLVRDGDRRYGSDAVSLATRFPQDTYGALKNLLGKLYDDPIAEEYRKTFTNSMVKDAKRGTVAFKYDDKTVYTVEELVAMQLAQAKHQAEVAGGEVVTGAVITVPPYWGHFERRALLDAAELAGLRVLMLMNDETAVALNYASGRSFPHPQYHIFYDMGAGGTVAALVKFQSVEPKKGARNVTELEVKATGYDASLGGHSVDVKLQQHLAEQFAKKAGDKLKGDVFQDSRAMAKLLKEANRVKQILSANQETISSVEGLMEDLDFKVLVTRSTLEDISNDVKSRVQDPVKSVLAQANLTVADIDSLVLVGGGGRIPFIQAALIDLVGEEKIAKNVNADEAAVMGAGLEAATLSRQFRVKEIRVKDINIHPIEVVYDAEPKEDAANRTFRTTLFSNKTVLGAKKLMNFKRKTDFDYELAYKTGNKPVILRAHVGGVTDAVDKFKNRAFGDPKVKSLIELTESGLVSVGEATAQFEVEQTDKDTKDGPSLRDTVMNFFTGKKDNGSGENAEKKEGEEEQKPEEAKSDSPDAETDTANSTVPAVKITIETVKLPITIEWETIKPIDEEYKAEAKKKLAALDRADAEKRAREEARNSLEAFVYSSKEFLYDDEVELTTTEDERLAFKEKLDEMSDWLYEEADVAPTEDLKSRLKVLMDVHEPLFFKRSEYRKRGEAVTGFQAAISAAKSILKSFRNLTADDESRFTENELTRFESLITAAEEWLGTKQAEQAKLAPHEHPILLSNDLSTKAQEITKEMSKLLAKPKKRKPSPKASTSTSSTTPTSTPTGAAEEDQNPKGSEEPAEKETTRQEQPEGQTEAGGHDEL</sequence>
<evidence type="ECO:0000256" key="4">
    <source>
        <dbReference type="ARBA" id="ARBA00022741"/>
    </source>
</evidence>
<reference evidence="10 11" key="1">
    <citation type="submission" date="2009-08" db="EMBL/GenBank/DDBJ databases">
        <title>The Genome Sequence of Spizellomyces punctatus strain DAOM BR117.</title>
        <authorList>
            <consortium name="The Broad Institute Genome Sequencing Platform"/>
            <person name="Russ C."/>
            <person name="Cuomo C."/>
            <person name="Shea T."/>
            <person name="Young S.K."/>
            <person name="Zeng Q."/>
            <person name="Koehrsen M."/>
            <person name="Haas B."/>
            <person name="Borodovsky M."/>
            <person name="Guigo R."/>
            <person name="Alvarado L."/>
            <person name="Berlin A."/>
            <person name="Bochicchio J."/>
            <person name="Borenstein D."/>
            <person name="Chapman S."/>
            <person name="Chen Z."/>
            <person name="Engels R."/>
            <person name="Freedman E."/>
            <person name="Gellesch M."/>
            <person name="Goldberg J."/>
            <person name="Griggs A."/>
            <person name="Gujja S."/>
            <person name="Heiman D."/>
            <person name="Hepburn T."/>
            <person name="Howarth C."/>
            <person name="Jen D."/>
            <person name="Larson L."/>
            <person name="Lewis B."/>
            <person name="Mehta T."/>
            <person name="Park D."/>
            <person name="Pearson M."/>
            <person name="Roberts A."/>
            <person name="Saif S."/>
            <person name="Shenoy N."/>
            <person name="Sisk P."/>
            <person name="Stolte C."/>
            <person name="Sykes S."/>
            <person name="Thomson T."/>
            <person name="Walk T."/>
            <person name="White J."/>
            <person name="Yandava C."/>
            <person name="Burger G."/>
            <person name="Gray M.W."/>
            <person name="Holland P.W.H."/>
            <person name="King N."/>
            <person name="Lang F.B.F."/>
            <person name="Roger A.J."/>
            <person name="Ruiz-Trillo I."/>
            <person name="Lander E."/>
            <person name="Nusbaum C."/>
        </authorList>
    </citation>
    <scope>NUCLEOTIDE SEQUENCE [LARGE SCALE GENOMIC DNA]</scope>
    <source>
        <strain evidence="10 11">DAOM BR117</strain>
    </source>
</reference>
<protein>
    <submittedName>
        <fullName evidence="10">Uncharacterized protein</fullName>
    </submittedName>
</protein>